<keyword evidence="3" id="KW-0997">Cell inner membrane</keyword>
<dbReference type="PROSITE" id="PS50893">
    <property type="entry name" value="ABC_TRANSPORTER_2"/>
    <property type="match status" value="1"/>
</dbReference>
<keyword evidence="5" id="KW-0547">Nucleotide-binding</keyword>
<evidence type="ECO:0000259" key="12">
    <source>
        <dbReference type="PROSITE" id="PS50893"/>
    </source>
</evidence>
<dbReference type="InterPro" id="IPR039421">
    <property type="entry name" value="Type_1_exporter"/>
</dbReference>
<dbReference type="Pfam" id="PF00664">
    <property type="entry name" value="ABC_membrane"/>
    <property type="match status" value="1"/>
</dbReference>
<feature type="domain" description="ABC transmembrane type-1" evidence="13">
    <location>
        <begin position="22"/>
        <end position="331"/>
    </location>
</feature>
<keyword evidence="15" id="KW-1185">Reference proteome</keyword>
<evidence type="ECO:0000313" key="15">
    <source>
        <dbReference type="Proteomes" id="UP000315759"/>
    </source>
</evidence>
<comment type="subcellular location">
    <subcellularLocation>
        <location evidence="1">Cell inner membrane</location>
        <topology evidence="1">Multi-pass membrane protein</topology>
    </subcellularLocation>
</comment>
<evidence type="ECO:0000256" key="11">
    <source>
        <dbReference type="SAM" id="Phobius"/>
    </source>
</evidence>
<evidence type="ECO:0000256" key="2">
    <source>
        <dbReference type="ARBA" id="ARBA00022448"/>
    </source>
</evidence>
<dbReference type="InterPro" id="IPR011527">
    <property type="entry name" value="ABC1_TM_dom"/>
</dbReference>
<evidence type="ECO:0000256" key="9">
    <source>
        <dbReference type="ARBA" id="ARBA00023136"/>
    </source>
</evidence>
<protein>
    <submittedName>
        <fullName evidence="14">ABC transporter ATP-binding protein</fullName>
    </submittedName>
</protein>
<dbReference type="GO" id="GO:0005886">
    <property type="term" value="C:plasma membrane"/>
    <property type="evidence" value="ECO:0007669"/>
    <property type="project" value="UniProtKB-SubCell"/>
</dbReference>
<evidence type="ECO:0000256" key="10">
    <source>
        <dbReference type="ARBA" id="ARBA00023455"/>
    </source>
</evidence>
<evidence type="ECO:0000259" key="13">
    <source>
        <dbReference type="PROSITE" id="PS50929"/>
    </source>
</evidence>
<dbReference type="InterPro" id="IPR036640">
    <property type="entry name" value="ABC1_TM_sf"/>
</dbReference>
<dbReference type="PANTHER" id="PTHR24221">
    <property type="entry name" value="ATP-BINDING CASSETTE SUB-FAMILY B"/>
    <property type="match status" value="1"/>
</dbReference>
<evidence type="ECO:0000313" key="14">
    <source>
        <dbReference type="EMBL" id="TQR86998.1"/>
    </source>
</evidence>
<feature type="transmembrane region" description="Helical" evidence="11">
    <location>
        <begin position="85"/>
        <end position="105"/>
    </location>
</feature>
<evidence type="ECO:0000256" key="3">
    <source>
        <dbReference type="ARBA" id="ARBA00022519"/>
    </source>
</evidence>
<dbReference type="SUPFAM" id="SSF52540">
    <property type="entry name" value="P-loop containing nucleoside triphosphate hydrolases"/>
    <property type="match status" value="1"/>
</dbReference>
<dbReference type="SUPFAM" id="SSF90123">
    <property type="entry name" value="ABC transporter transmembrane region"/>
    <property type="match status" value="1"/>
</dbReference>
<sequence length="608" mass="65612">MRPDRLIRRSLGMLPAVRRSIAALFVVGALASALPYVSAAAFGPMMQVVADAGTNGNLTGVWDMRGPLVARSDGPLSEVAGSVPFAVLLSVWAGALVLTQLMYLVNAWVGTKVERVLVTDIRQRVHDHLQTLSLDFFTASRSGALMHRVTAESAGVQRLLTDCLLPPLIDSVVLLVAVCYLVALSWQMTVAALVLTPVALLVLRYAGRYVQAAVRRTMDADRAMGAELEQTVSGIAEIQLFNAQPVRSKRFRAVSDEAAKSEASTVMWMQATANGSQVFVAVSTVVVLLVGIGFSSSFGLTFAGLMVFAGMVPTMFGAAQRVMGAYTTYQSVAPSAASTYELLDTRPTVQESPDATELGEVRGNLVFDDVAFGYTPTQRVLDGLSFSIAEGETVALVGGIGSGKSTVYNLLLRFLDPQRGRILLDGHPIDEVTIASLREQVSKLAQFPFFTKDTIRENIRLARPEATDAEIEQACIRANVHAVITDPKKMHDGYDTVVDVQVPSGGQKRLIALARCLLRTPEVLLLDEPTENLDADQRALLTGVIRGYAKDRTCLVISHDMDFIAAVADRILVLEDGRIAQQGDHHTLIAAGGLYRRLYEAQNVALPS</sequence>
<dbReference type="Pfam" id="PF00005">
    <property type="entry name" value="ABC_tran"/>
    <property type="match status" value="1"/>
</dbReference>
<dbReference type="SMART" id="SM00382">
    <property type="entry name" value="AAA"/>
    <property type="match status" value="1"/>
</dbReference>
<organism evidence="14 15">
    <name type="scientific">Mycolicibacterium hodleri</name>
    <dbReference type="NCBI Taxonomy" id="49897"/>
    <lineage>
        <taxon>Bacteria</taxon>
        <taxon>Bacillati</taxon>
        <taxon>Actinomycetota</taxon>
        <taxon>Actinomycetes</taxon>
        <taxon>Mycobacteriales</taxon>
        <taxon>Mycobacteriaceae</taxon>
        <taxon>Mycolicibacterium</taxon>
    </lineage>
</organism>
<dbReference type="GO" id="GO:0005524">
    <property type="term" value="F:ATP binding"/>
    <property type="evidence" value="ECO:0007669"/>
    <property type="project" value="UniProtKB-KW"/>
</dbReference>
<keyword evidence="9 11" id="KW-0472">Membrane</keyword>
<dbReference type="InterPro" id="IPR027417">
    <property type="entry name" value="P-loop_NTPase"/>
</dbReference>
<feature type="transmembrane region" description="Helical" evidence="11">
    <location>
        <begin position="163"/>
        <end position="183"/>
    </location>
</feature>
<dbReference type="EMBL" id="VIFX01000009">
    <property type="protein sequence ID" value="TQR86998.1"/>
    <property type="molecule type" value="Genomic_DNA"/>
</dbReference>
<feature type="domain" description="ABC transporter" evidence="12">
    <location>
        <begin position="365"/>
        <end position="601"/>
    </location>
</feature>
<feature type="transmembrane region" description="Helical" evidence="11">
    <location>
        <begin position="189"/>
        <end position="206"/>
    </location>
</feature>
<gene>
    <name evidence="14" type="ORF">D8S82_09000</name>
</gene>
<dbReference type="AlphaFoldDB" id="A0A544W433"/>
<keyword evidence="4 11" id="KW-0812">Transmembrane</keyword>
<keyword evidence="3" id="KW-1003">Cell membrane</keyword>
<keyword evidence="2" id="KW-0813">Transport</keyword>
<dbReference type="PROSITE" id="PS50929">
    <property type="entry name" value="ABC_TM1F"/>
    <property type="match status" value="1"/>
</dbReference>
<dbReference type="Gene3D" id="1.20.1560.10">
    <property type="entry name" value="ABC transporter type 1, transmembrane domain"/>
    <property type="match status" value="1"/>
</dbReference>
<dbReference type="GO" id="GO:0140359">
    <property type="term" value="F:ABC-type transporter activity"/>
    <property type="evidence" value="ECO:0007669"/>
    <property type="project" value="InterPro"/>
</dbReference>
<evidence type="ECO:0000256" key="4">
    <source>
        <dbReference type="ARBA" id="ARBA00022692"/>
    </source>
</evidence>
<dbReference type="GO" id="GO:0034040">
    <property type="term" value="F:ATPase-coupled lipid transmembrane transporter activity"/>
    <property type="evidence" value="ECO:0007669"/>
    <property type="project" value="TreeGrafter"/>
</dbReference>
<dbReference type="Gene3D" id="3.40.50.300">
    <property type="entry name" value="P-loop containing nucleotide triphosphate hydrolases"/>
    <property type="match status" value="1"/>
</dbReference>
<accession>A0A544W433</accession>
<evidence type="ECO:0000256" key="8">
    <source>
        <dbReference type="ARBA" id="ARBA00022989"/>
    </source>
</evidence>
<keyword evidence="7" id="KW-1278">Translocase</keyword>
<evidence type="ECO:0000256" key="7">
    <source>
        <dbReference type="ARBA" id="ARBA00022967"/>
    </source>
</evidence>
<dbReference type="InterPro" id="IPR003439">
    <property type="entry name" value="ABC_transporter-like_ATP-bd"/>
</dbReference>
<proteinExistence type="inferred from homology"/>
<dbReference type="Proteomes" id="UP000315759">
    <property type="component" value="Unassembled WGS sequence"/>
</dbReference>
<evidence type="ECO:0000256" key="1">
    <source>
        <dbReference type="ARBA" id="ARBA00004429"/>
    </source>
</evidence>
<keyword evidence="6 14" id="KW-0067">ATP-binding</keyword>
<comment type="similarity">
    <text evidence="10">Belongs to the ABC transporter superfamily. Siderophore-Fe(3+) uptake transporter (SIUT) (TC 3.A.1.21) family.</text>
</comment>
<comment type="caution">
    <text evidence="14">The sequence shown here is derived from an EMBL/GenBank/DDBJ whole genome shotgun (WGS) entry which is preliminary data.</text>
</comment>
<keyword evidence="8 11" id="KW-1133">Transmembrane helix</keyword>
<dbReference type="InterPro" id="IPR003593">
    <property type="entry name" value="AAA+_ATPase"/>
</dbReference>
<reference evidence="14 15" key="1">
    <citation type="submission" date="2018-10" db="EMBL/GenBank/DDBJ databases">
        <title>Draft genome of Mycobacterium hodleri strain B.</title>
        <authorList>
            <person name="Amande T.J."/>
            <person name="Mcgenity T.J."/>
        </authorList>
    </citation>
    <scope>NUCLEOTIDE SEQUENCE [LARGE SCALE GENOMIC DNA]</scope>
    <source>
        <strain evidence="14 15">B</strain>
    </source>
</reference>
<dbReference type="PANTHER" id="PTHR24221:SF654">
    <property type="entry name" value="ATP-BINDING CASSETTE SUB-FAMILY B MEMBER 6"/>
    <property type="match status" value="1"/>
</dbReference>
<dbReference type="GO" id="GO:0016887">
    <property type="term" value="F:ATP hydrolysis activity"/>
    <property type="evidence" value="ECO:0007669"/>
    <property type="project" value="InterPro"/>
</dbReference>
<evidence type="ECO:0000256" key="6">
    <source>
        <dbReference type="ARBA" id="ARBA00022840"/>
    </source>
</evidence>
<dbReference type="CDD" id="cd07346">
    <property type="entry name" value="ABC_6TM_exporters"/>
    <property type="match status" value="1"/>
</dbReference>
<evidence type="ECO:0000256" key="5">
    <source>
        <dbReference type="ARBA" id="ARBA00022741"/>
    </source>
</evidence>
<feature type="transmembrane region" description="Helical" evidence="11">
    <location>
        <begin position="277"/>
        <end position="294"/>
    </location>
</feature>
<name>A0A544W433_9MYCO</name>